<accession>A0A6J8BKH5</accession>
<dbReference type="PANTHER" id="PTHR16897:SF2">
    <property type="entry name" value="OS03G0226600 PROTEIN"/>
    <property type="match status" value="1"/>
</dbReference>
<reference evidence="1 2" key="1">
    <citation type="submission" date="2020-06" db="EMBL/GenBank/DDBJ databases">
        <authorList>
            <person name="Li R."/>
            <person name="Bekaert M."/>
        </authorList>
    </citation>
    <scope>NUCLEOTIDE SEQUENCE [LARGE SCALE GENOMIC DNA]</scope>
    <source>
        <strain evidence="2">wild</strain>
    </source>
</reference>
<dbReference type="InterPro" id="IPR036116">
    <property type="entry name" value="FN3_sf"/>
</dbReference>
<gene>
    <name evidence="1" type="ORF">MCOR_20148</name>
</gene>
<dbReference type="SUPFAM" id="SSF49265">
    <property type="entry name" value="Fibronectin type III"/>
    <property type="match status" value="1"/>
</dbReference>
<sequence length="615" mass="68757">MSFNYDFGKATCELVEAIEGHDYKRSKSGLFEHYERLGVGKTKQFVYDQLSLQHNRIHYFNFMMVNVLAYTNIISSKGVLVDLTTPLTGLIKNASADYLEIVPCLSLIPEQNRPDWKIWCKGINPKVKNHRLIIDGSGSLTVFNGPDPMTDLRYTRANRYISVDLRTIGVADQAIIIDKTPPEPGTVNDGPLYGTDLLYTKNFDTLCANWLHFYDPESGIAFYMVSAGSLPDINVTDIANLTQYNRKTHEACVPLSTDQYLEHGKTYYTTVWAYNGAIRQRNCVGISNGVTVDLTKPVPGQVIDGNVTGFKDVMFSPSPAKVEVQWRNYYDPESTIKQYEVQVERAPNQTNDYSVIRDWVPYSNTTRSVKWLNFHLQHKDKVKVNLRTTNGALNTIVNTTDGFVVDLTPPTLISLGDGLEPGKDIEFQSGNTTLSANFKFVDEESGLDHYKFQIYERHQGITQQIVPHKHGAWLEVKDDIHRTKYTHTGLSLHQGGFYSIRVGAVNKAGFVAAFDTSGGLTMNPHNQTAHSPHTICCLKAINGAGLGSDPVISTPIIVVDEDEPGIVIDGADRTEIPIMSDFGDRTLTFHQSDYVHSQCTVYRGLRACLHGDMAH</sequence>
<keyword evidence="2" id="KW-1185">Reference proteome</keyword>
<organism evidence="1 2">
    <name type="scientific">Mytilus coruscus</name>
    <name type="common">Sea mussel</name>
    <dbReference type="NCBI Taxonomy" id="42192"/>
    <lineage>
        <taxon>Eukaryota</taxon>
        <taxon>Metazoa</taxon>
        <taxon>Spiralia</taxon>
        <taxon>Lophotrochozoa</taxon>
        <taxon>Mollusca</taxon>
        <taxon>Bivalvia</taxon>
        <taxon>Autobranchia</taxon>
        <taxon>Pteriomorphia</taxon>
        <taxon>Mytilida</taxon>
        <taxon>Mytiloidea</taxon>
        <taxon>Mytilidae</taxon>
        <taxon>Mytilinae</taxon>
        <taxon>Mytilus</taxon>
    </lineage>
</organism>
<name>A0A6J8BKH5_MYTCO</name>
<evidence type="ECO:0000313" key="1">
    <source>
        <dbReference type="EMBL" id="CAC5384518.1"/>
    </source>
</evidence>
<protein>
    <submittedName>
        <fullName evidence="1">Uncharacterized protein</fullName>
    </submittedName>
</protein>
<dbReference type="EMBL" id="CACVKT020003580">
    <property type="protein sequence ID" value="CAC5384518.1"/>
    <property type="molecule type" value="Genomic_DNA"/>
</dbReference>
<proteinExistence type="predicted"/>
<dbReference type="Proteomes" id="UP000507470">
    <property type="component" value="Unassembled WGS sequence"/>
</dbReference>
<dbReference type="AlphaFoldDB" id="A0A6J8BKH5"/>
<dbReference type="OrthoDB" id="6153184at2759"/>
<dbReference type="PANTHER" id="PTHR16897">
    <property type="entry name" value="OS10G0105400 PROTEIN"/>
    <property type="match status" value="1"/>
</dbReference>
<evidence type="ECO:0000313" key="2">
    <source>
        <dbReference type="Proteomes" id="UP000507470"/>
    </source>
</evidence>